<gene>
    <name evidence="11" type="ORF">JOF43_001571</name>
</gene>
<evidence type="ECO:0000259" key="10">
    <source>
        <dbReference type="PROSITE" id="PS50850"/>
    </source>
</evidence>
<dbReference type="Proteomes" id="UP001519290">
    <property type="component" value="Unassembled WGS sequence"/>
</dbReference>
<evidence type="ECO:0000256" key="8">
    <source>
        <dbReference type="SAM" id="MobiDB-lite"/>
    </source>
</evidence>
<dbReference type="SUPFAM" id="SSF103473">
    <property type="entry name" value="MFS general substrate transporter"/>
    <property type="match status" value="1"/>
</dbReference>
<evidence type="ECO:0000256" key="6">
    <source>
        <dbReference type="ARBA" id="ARBA00022989"/>
    </source>
</evidence>
<feature type="transmembrane region" description="Helical" evidence="9">
    <location>
        <begin position="243"/>
        <end position="269"/>
    </location>
</feature>
<feature type="region of interest" description="Disordered" evidence="8">
    <location>
        <begin position="1"/>
        <end position="45"/>
    </location>
</feature>
<feature type="transmembrane region" description="Helical" evidence="9">
    <location>
        <begin position="275"/>
        <end position="293"/>
    </location>
</feature>
<dbReference type="EMBL" id="JAGIOD010000001">
    <property type="protein sequence ID" value="MBP2381614.1"/>
    <property type="molecule type" value="Genomic_DNA"/>
</dbReference>
<keyword evidence="7 9" id="KW-0472">Membrane</keyword>
<keyword evidence="6 9" id="KW-1133">Transmembrane helix</keyword>
<evidence type="ECO:0000313" key="11">
    <source>
        <dbReference type="EMBL" id="MBP2381614.1"/>
    </source>
</evidence>
<feature type="transmembrane region" description="Helical" evidence="9">
    <location>
        <begin position="181"/>
        <end position="204"/>
    </location>
</feature>
<dbReference type="Gene3D" id="1.20.1720.10">
    <property type="entry name" value="Multidrug resistance protein D"/>
    <property type="match status" value="1"/>
</dbReference>
<dbReference type="RefSeq" id="WP_209900909.1">
    <property type="nucleotide sequence ID" value="NZ_BAAAJW010000002.1"/>
</dbReference>
<evidence type="ECO:0000256" key="9">
    <source>
        <dbReference type="SAM" id="Phobius"/>
    </source>
</evidence>
<feature type="transmembrane region" description="Helical" evidence="9">
    <location>
        <begin position="58"/>
        <end position="84"/>
    </location>
</feature>
<protein>
    <submittedName>
        <fullName evidence="11">DHA2 family lincomycin resistance protein-like MFS transporter</fullName>
    </submittedName>
</protein>
<comment type="similarity">
    <text evidence="2">Belongs to the major facilitator superfamily. EmrB family.</text>
</comment>
<dbReference type="Gene3D" id="1.20.1250.20">
    <property type="entry name" value="MFS general substrate transporter like domains"/>
    <property type="match status" value="1"/>
</dbReference>
<dbReference type="InterPro" id="IPR020846">
    <property type="entry name" value="MFS_dom"/>
</dbReference>
<evidence type="ECO:0000256" key="4">
    <source>
        <dbReference type="ARBA" id="ARBA00022475"/>
    </source>
</evidence>
<organism evidence="11 12">
    <name type="scientific">Brachybacterium sacelli</name>
    <dbReference type="NCBI Taxonomy" id="173364"/>
    <lineage>
        <taxon>Bacteria</taxon>
        <taxon>Bacillati</taxon>
        <taxon>Actinomycetota</taxon>
        <taxon>Actinomycetes</taxon>
        <taxon>Micrococcales</taxon>
        <taxon>Dermabacteraceae</taxon>
        <taxon>Brachybacterium</taxon>
    </lineage>
</organism>
<evidence type="ECO:0000313" key="12">
    <source>
        <dbReference type="Proteomes" id="UP001519290"/>
    </source>
</evidence>
<feature type="transmembrane region" description="Helical" evidence="9">
    <location>
        <begin position="314"/>
        <end position="341"/>
    </location>
</feature>
<keyword evidence="3" id="KW-0813">Transport</keyword>
<comment type="caution">
    <text evidence="11">The sequence shown here is derived from an EMBL/GenBank/DDBJ whole genome shotgun (WGS) entry which is preliminary data.</text>
</comment>
<dbReference type="InterPro" id="IPR036259">
    <property type="entry name" value="MFS_trans_sf"/>
</dbReference>
<keyword evidence="5 9" id="KW-0812">Transmembrane</keyword>
<proteinExistence type="inferred from homology"/>
<dbReference type="InterPro" id="IPR011701">
    <property type="entry name" value="MFS"/>
</dbReference>
<evidence type="ECO:0000256" key="5">
    <source>
        <dbReference type="ARBA" id="ARBA00022692"/>
    </source>
</evidence>
<feature type="transmembrane region" description="Helical" evidence="9">
    <location>
        <begin position="210"/>
        <end position="231"/>
    </location>
</feature>
<evidence type="ECO:0000256" key="3">
    <source>
        <dbReference type="ARBA" id="ARBA00022448"/>
    </source>
</evidence>
<accession>A0ABS4WZI6</accession>
<feature type="transmembrane region" description="Helical" evidence="9">
    <location>
        <begin position="455"/>
        <end position="474"/>
    </location>
</feature>
<evidence type="ECO:0000256" key="7">
    <source>
        <dbReference type="ARBA" id="ARBA00023136"/>
    </source>
</evidence>
<dbReference type="PRINTS" id="PR01036">
    <property type="entry name" value="TCRTETB"/>
</dbReference>
<feature type="transmembrane region" description="Helical" evidence="9">
    <location>
        <begin position="96"/>
        <end position="116"/>
    </location>
</feature>
<dbReference type="Pfam" id="PF07690">
    <property type="entry name" value="MFS_1"/>
    <property type="match status" value="1"/>
</dbReference>
<feature type="transmembrane region" description="Helical" evidence="9">
    <location>
        <begin position="153"/>
        <end position="174"/>
    </location>
</feature>
<dbReference type="PANTHER" id="PTHR42718:SF9">
    <property type="entry name" value="MAJOR FACILITATOR SUPERFAMILY MULTIDRUG TRANSPORTER MFSC"/>
    <property type="match status" value="1"/>
</dbReference>
<dbReference type="CDD" id="cd17503">
    <property type="entry name" value="MFS_LmrB_MDR_like"/>
    <property type="match status" value="1"/>
</dbReference>
<sequence>MSSTRQPTGEFPAVESPGIVAGGSASAEAEAATRDGADDPGTTVVGGAPAATSKVTPIIAVLVVSAFVMILNETLLSVALPTLMESLSISAVTAQWLSTGFMLTMAVVIPTTGFLMKRLSVRTVFTVAMTLFLAGTVFAAFAPTFPVLLAARVVQAAGTAMVLPLLMTTVLALVPISARGLVMGLVGVVISAAPALGPSISGFILEHWSWHYLFVMMLPIIVVALIIGLLFMRNYTEPEAVRLDVASVILSAIGFGGVVYSLSSISAIVEGSSRLVPLLIAAVGVVSLALFSVRQVRMHARGGEPLLDLRPLRVRTFTVSVLVILMGFATMLGTVVALPLYMTGSLGISSLQVGLTMLPGAAASGVLGPLVGALYDRVGPRPIVVPGITLMAIVCWLEVLLLDADSTQGLVIALNIPLGLGMAMVMTPLMALSLGALPRELYGHGSAILNTLQQLAGALGTAVFIALLTLGALYSTESGAAPEVAQADGSTWAFAFGGVLTTLAVGLALTLRANPADPEQAGDSQEKVPADSAV</sequence>
<keyword evidence="12" id="KW-1185">Reference proteome</keyword>
<feature type="transmembrane region" description="Helical" evidence="9">
    <location>
        <begin position="408"/>
        <end position="434"/>
    </location>
</feature>
<evidence type="ECO:0000256" key="2">
    <source>
        <dbReference type="ARBA" id="ARBA00008537"/>
    </source>
</evidence>
<dbReference type="PANTHER" id="PTHR42718">
    <property type="entry name" value="MAJOR FACILITATOR SUPERFAMILY MULTIDRUG TRANSPORTER MFSC"/>
    <property type="match status" value="1"/>
</dbReference>
<feature type="transmembrane region" description="Helical" evidence="9">
    <location>
        <begin position="123"/>
        <end position="141"/>
    </location>
</feature>
<feature type="transmembrane region" description="Helical" evidence="9">
    <location>
        <begin position="494"/>
        <end position="511"/>
    </location>
</feature>
<dbReference type="InterPro" id="IPR004638">
    <property type="entry name" value="EmrB-like"/>
</dbReference>
<keyword evidence="4" id="KW-1003">Cell membrane</keyword>
<comment type="subcellular location">
    <subcellularLocation>
        <location evidence="1">Cell membrane</location>
        <topology evidence="1">Multi-pass membrane protein</topology>
    </subcellularLocation>
</comment>
<feature type="transmembrane region" description="Helical" evidence="9">
    <location>
        <begin position="353"/>
        <end position="375"/>
    </location>
</feature>
<dbReference type="PROSITE" id="PS50850">
    <property type="entry name" value="MFS"/>
    <property type="match status" value="1"/>
</dbReference>
<feature type="domain" description="Major facilitator superfamily (MFS) profile" evidence="10">
    <location>
        <begin position="58"/>
        <end position="516"/>
    </location>
</feature>
<name>A0ABS4WZI6_9MICO</name>
<evidence type="ECO:0000256" key="1">
    <source>
        <dbReference type="ARBA" id="ARBA00004651"/>
    </source>
</evidence>
<feature type="transmembrane region" description="Helical" evidence="9">
    <location>
        <begin position="382"/>
        <end position="402"/>
    </location>
</feature>
<dbReference type="NCBIfam" id="TIGR00711">
    <property type="entry name" value="efflux_EmrB"/>
    <property type="match status" value="1"/>
</dbReference>
<reference evidence="11 12" key="1">
    <citation type="submission" date="2021-03" db="EMBL/GenBank/DDBJ databases">
        <title>Sequencing the genomes of 1000 actinobacteria strains.</title>
        <authorList>
            <person name="Klenk H.-P."/>
        </authorList>
    </citation>
    <scope>NUCLEOTIDE SEQUENCE [LARGE SCALE GENOMIC DNA]</scope>
    <source>
        <strain evidence="11 12">DSM 14566</strain>
    </source>
</reference>